<evidence type="ECO:0000256" key="3">
    <source>
        <dbReference type="ARBA" id="ARBA00023163"/>
    </source>
</evidence>
<evidence type="ECO:0000256" key="1">
    <source>
        <dbReference type="ARBA" id="ARBA00023015"/>
    </source>
</evidence>
<dbReference type="AlphaFoldDB" id="A0A290ZA81"/>
<keyword evidence="2 4" id="KW-0238">DNA-binding</keyword>
<feature type="domain" description="HTH tetR-type" evidence="6">
    <location>
        <begin position="9"/>
        <end position="69"/>
    </location>
</feature>
<dbReference type="RefSeq" id="WP_096495769.1">
    <property type="nucleotide sequence ID" value="NZ_CP023445.1"/>
</dbReference>
<sequence>MRKAPEDVALTRAGLLSAALSAFAENGYAASTLADISARSGLTRSAAYLHFTTKADLYATAVGERWAEIGQGLWRPLREPGDPVERVRSFLIGLHFSLEHDERFRQLLEVVGRDDRLPDDQGFDVKREALDQLLGLCAALFEEAEGDGLLRAEVEPEGAAAMLVAHVLGAVAMHTFGAARAVRLVLGPAGDTLVEALFTRSGLTRP</sequence>
<gene>
    <name evidence="7" type="ORF">CNX65_23870</name>
</gene>
<dbReference type="InterPro" id="IPR036271">
    <property type="entry name" value="Tet_transcr_reg_TetR-rel_C_sf"/>
</dbReference>
<dbReference type="Pfam" id="PF00440">
    <property type="entry name" value="TetR_N"/>
    <property type="match status" value="1"/>
</dbReference>
<evidence type="ECO:0000256" key="5">
    <source>
        <dbReference type="SAM" id="SignalP"/>
    </source>
</evidence>
<name>A0A290ZA81_9PSEU</name>
<feature type="signal peptide" evidence="5">
    <location>
        <begin position="1"/>
        <end position="24"/>
    </location>
</feature>
<proteinExistence type="predicted"/>
<dbReference type="PANTHER" id="PTHR30055:SF234">
    <property type="entry name" value="HTH-TYPE TRANSCRIPTIONAL REGULATOR BETI"/>
    <property type="match status" value="1"/>
</dbReference>
<accession>A0A290ZA81</accession>
<feature type="chain" id="PRO_5039114111" description="HTH tetR-type domain-containing protein" evidence="5">
    <location>
        <begin position="25"/>
        <end position="206"/>
    </location>
</feature>
<dbReference type="GO" id="GO:0000976">
    <property type="term" value="F:transcription cis-regulatory region binding"/>
    <property type="evidence" value="ECO:0007669"/>
    <property type="project" value="TreeGrafter"/>
</dbReference>
<dbReference type="Gene3D" id="1.10.357.10">
    <property type="entry name" value="Tetracycline Repressor, domain 2"/>
    <property type="match status" value="1"/>
</dbReference>
<dbReference type="KEGG" id="apre:CNX65_23870"/>
<reference evidence="7" key="1">
    <citation type="submission" date="2017-09" db="EMBL/GenBank/DDBJ databases">
        <title>Complete Genome Sequence of ansamitocin-producing Bacterium Actinosynnema pretiosum X47.</title>
        <authorList>
            <person name="Cao G."/>
            <person name="Zong G."/>
            <person name="Zhong C."/>
            <person name="Fu J."/>
        </authorList>
    </citation>
    <scope>NUCLEOTIDE SEQUENCE [LARGE SCALE GENOMIC DNA]</scope>
    <source>
        <strain evidence="7">X47</strain>
    </source>
</reference>
<evidence type="ECO:0000313" key="8">
    <source>
        <dbReference type="Proteomes" id="UP000218505"/>
    </source>
</evidence>
<dbReference type="PRINTS" id="PR00455">
    <property type="entry name" value="HTHTETR"/>
</dbReference>
<dbReference type="GO" id="GO:0003700">
    <property type="term" value="F:DNA-binding transcription factor activity"/>
    <property type="evidence" value="ECO:0007669"/>
    <property type="project" value="TreeGrafter"/>
</dbReference>
<protein>
    <recommendedName>
        <fullName evidence="6">HTH tetR-type domain-containing protein</fullName>
    </recommendedName>
</protein>
<evidence type="ECO:0000256" key="4">
    <source>
        <dbReference type="PROSITE-ProRule" id="PRU00335"/>
    </source>
</evidence>
<dbReference type="SUPFAM" id="SSF48498">
    <property type="entry name" value="Tetracyclin repressor-like, C-terminal domain"/>
    <property type="match status" value="1"/>
</dbReference>
<dbReference type="SUPFAM" id="SSF46689">
    <property type="entry name" value="Homeodomain-like"/>
    <property type="match status" value="1"/>
</dbReference>
<evidence type="ECO:0000256" key="2">
    <source>
        <dbReference type="ARBA" id="ARBA00023125"/>
    </source>
</evidence>
<keyword evidence="5" id="KW-0732">Signal</keyword>
<dbReference type="EMBL" id="CP023445">
    <property type="protein sequence ID" value="ATE55940.1"/>
    <property type="molecule type" value="Genomic_DNA"/>
</dbReference>
<keyword evidence="3" id="KW-0804">Transcription</keyword>
<dbReference type="InterPro" id="IPR050109">
    <property type="entry name" value="HTH-type_TetR-like_transc_reg"/>
</dbReference>
<evidence type="ECO:0000259" key="6">
    <source>
        <dbReference type="PROSITE" id="PS50977"/>
    </source>
</evidence>
<dbReference type="PANTHER" id="PTHR30055">
    <property type="entry name" value="HTH-TYPE TRANSCRIPTIONAL REGULATOR RUTR"/>
    <property type="match status" value="1"/>
</dbReference>
<keyword evidence="1" id="KW-0805">Transcription regulation</keyword>
<organism evidence="7 8">
    <name type="scientific">Actinosynnema pretiosum</name>
    <dbReference type="NCBI Taxonomy" id="42197"/>
    <lineage>
        <taxon>Bacteria</taxon>
        <taxon>Bacillati</taxon>
        <taxon>Actinomycetota</taxon>
        <taxon>Actinomycetes</taxon>
        <taxon>Pseudonocardiales</taxon>
        <taxon>Pseudonocardiaceae</taxon>
        <taxon>Actinosynnema</taxon>
    </lineage>
</organism>
<dbReference type="InterPro" id="IPR001647">
    <property type="entry name" value="HTH_TetR"/>
</dbReference>
<dbReference type="Proteomes" id="UP000218505">
    <property type="component" value="Chromosome"/>
</dbReference>
<feature type="DNA-binding region" description="H-T-H motif" evidence="4">
    <location>
        <begin position="32"/>
        <end position="51"/>
    </location>
</feature>
<evidence type="ECO:0000313" key="7">
    <source>
        <dbReference type="EMBL" id="ATE55940.1"/>
    </source>
</evidence>
<keyword evidence="8" id="KW-1185">Reference proteome</keyword>
<dbReference type="InterPro" id="IPR009057">
    <property type="entry name" value="Homeodomain-like_sf"/>
</dbReference>
<dbReference type="PROSITE" id="PS50977">
    <property type="entry name" value="HTH_TETR_2"/>
    <property type="match status" value="1"/>
</dbReference>